<feature type="signal peptide" evidence="2">
    <location>
        <begin position="1"/>
        <end position="17"/>
    </location>
</feature>
<keyword evidence="4" id="KW-1185">Reference proteome</keyword>
<keyword evidence="1" id="KW-0812">Transmembrane</keyword>
<dbReference type="OrthoDB" id="3253026at2759"/>
<evidence type="ECO:0000313" key="4">
    <source>
        <dbReference type="Proteomes" id="UP000006352"/>
    </source>
</evidence>
<evidence type="ECO:0000313" key="3">
    <source>
        <dbReference type="EMBL" id="CCM04104.1"/>
    </source>
</evidence>
<sequence>MFLLFLAIPVLSAPISASVVCYKNALVWWDMLVFLGSNFIAHAATVPTTAGAKPYDTLLWTIVVLFLPFAGLGRSWGMIKRYVSVHDGDNVQLALARGALVFVARNEKWEPSDMHEELVYIKLPEGLKRLDEINEQTAESSTVALYAVHNRSKNPRDPIAHTEVDLSHCNFNGEMKLPRGYTWAAVNIPFGLYIMKTSLEPTKGIMLARSQSWLKMAVSIAQLLAASITIYRSRGDQLYRYGYAAYGLTVIPYAIMTAANFMAMYLISDYPCIYVLRTSIVEEAAKRPDGLFDGVIGTLKRPRFPQPPERPLSTAKSEADVEPCSVLESHAPPDASLEKHITQLEVPPQNLRASFGASAESLMSSMDPGWVAAHLMLDARTHYEGTRMLIVRVGETVRRFKYTTNVDAAHVTYRFGIGSVTNEDVPVGALVNVIKTRFMRVPVIWRRRILTWGFLFLAFVLPYILLLVLTGFKRQSSTPSERAWTLAWLCASQVSYIPFARHAEGAPYTSLNHLIWRGWPFLLFTTLMMVAAVGGYVVAGKMFIQDNNGLAQCS</sequence>
<feature type="transmembrane region" description="Helical" evidence="1">
    <location>
        <begin position="57"/>
        <end position="76"/>
    </location>
</feature>
<feature type="chain" id="PRO_5003779227" description="DUF3533 domain-containing protein" evidence="2">
    <location>
        <begin position="18"/>
        <end position="554"/>
    </location>
</feature>
<dbReference type="EMBL" id="HE797141">
    <property type="protein sequence ID" value="CCM04104.1"/>
    <property type="molecule type" value="Genomic_DNA"/>
</dbReference>
<gene>
    <name evidence="3" type="ORF">FIBRA_06264</name>
</gene>
<organism evidence="3 4">
    <name type="scientific">Fibroporia radiculosa</name>
    <dbReference type="NCBI Taxonomy" id="599839"/>
    <lineage>
        <taxon>Eukaryota</taxon>
        <taxon>Fungi</taxon>
        <taxon>Dikarya</taxon>
        <taxon>Basidiomycota</taxon>
        <taxon>Agaricomycotina</taxon>
        <taxon>Agaricomycetes</taxon>
        <taxon>Polyporales</taxon>
        <taxon>Fibroporiaceae</taxon>
        <taxon>Fibroporia</taxon>
    </lineage>
</organism>
<feature type="transmembrane region" description="Helical" evidence="1">
    <location>
        <begin position="213"/>
        <end position="231"/>
    </location>
</feature>
<dbReference type="RefSeq" id="XP_012183387.1">
    <property type="nucleotide sequence ID" value="XM_012327997.1"/>
</dbReference>
<evidence type="ECO:0000256" key="2">
    <source>
        <dbReference type="SAM" id="SignalP"/>
    </source>
</evidence>
<feature type="transmembrane region" description="Helical" evidence="1">
    <location>
        <begin position="449"/>
        <end position="472"/>
    </location>
</feature>
<reference evidence="3 4" key="1">
    <citation type="journal article" date="2012" name="Appl. Environ. Microbiol.">
        <title>Short-read sequencing for genomic analysis of the brown rot fungus Fibroporia radiculosa.</title>
        <authorList>
            <person name="Tang J.D."/>
            <person name="Perkins A.D."/>
            <person name="Sonstegard T.S."/>
            <person name="Schroeder S.G."/>
            <person name="Burgess S.C."/>
            <person name="Diehl S.V."/>
        </authorList>
    </citation>
    <scope>NUCLEOTIDE SEQUENCE [LARGE SCALE GENOMIC DNA]</scope>
    <source>
        <strain evidence="3 4">TFFH 294</strain>
    </source>
</reference>
<keyword evidence="2" id="KW-0732">Signal</keyword>
<dbReference type="InParanoid" id="J4H3Z5"/>
<dbReference type="GeneID" id="24099015"/>
<protein>
    <recommendedName>
        <fullName evidence="5">DUF3533 domain-containing protein</fullName>
    </recommendedName>
</protein>
<keyword evidence="1" id="KW-0472">Membrane</keyword>
<proteinExistence type="predicted"/>
<dbReference type="AlphaFoldDB" id="J4H3Z5"/>
<evidence type="ECO:0000256" key="1">
    <source>
        <dbReference type="SAM" id="Phobius"/>
    </source>
</evidence>
<accession>J4H3Z5</accession>
<feature type="transmembrane region" description="Helical" evidence="1">
    <location>
        <begin position="519"/>
        <end position="539"/>
    </location>
</feature>
<keyword evidence="1" id="KW-1133">Transmembrane helix</keyword>
<dbReference type="HOGENOM" id="CLU_020135_1_0_1"/>
<dbReference type="Proteomes" id="UP000006352">
    <property type="component" value="Unassembled WGS sequence"/>
</dbReference>
<evidence type="ECO:0008006" key="5">
    <source>
        <dbReference type="Google" id="ProtNLM"/>
    </source>
</evidence>
<name>J4H3Z5_9APHY</name>
<feature type="transmembrane region" description="Helical" evidence="1">
    <location>
        <begin position="243"/>
        <end position="267"/>
    </location>
</feature>